<sequence length="242" mass="26309">MRLSGLHLRCADPATLAAFYTGNLGMKAQDDGRLGYAGQDADLVLHPGGGGYAHDPGQRYWKIGITLPNLDDAVRALRAKGVAVSEPKQFLDIGYMAHLSDPEGFVIELLQWDFEGNRASDAGDPDAPFAEARIGQITLRSGDIQVDTAYWKDLGMRLLSVQDVNAYGFDLHFLAFTDEHPPLPDLWAAGNREWLWRRPYTVLEFQHVENAVFAPVPDLLGIEVAGLGSAATDPSGVPVLPG</sequence>
<dbReference type="SUPFAM" id="SSF54593">
    <property type="entry name" value="Glyoxalase/Bleomycin resistance protein/Dihydroxybiphenyl dioxygenase"/>
    <property type="match status" value="1"/>
</dbReference>
<organism evidence="2 3">
    <name type="scientific">Ruegeria spongiae</name>
    <dbReference type="NCBI Taxonomy" id="2942209"/>
    <lineage>
        <taxon>Bacteria</taxon>
        <taxon>Pseudomonadati</taxon>
        <taxon>Pseudomonadota</taxon>
        <taxon>Alphaproteobacteria</taxon>
        <taxon>Rhodobacterales</taxon>
        <taxon>Roseobacteraceae</taxon>
        <taxon>Ruegeria</taxon>
    </lineage>
</organism>
<dbReference type="Gene3D" id="3.10.180.10">
    <property type="entry name" value="2,3-Dihydroxybiphenyl 1,2-Dioxygenase, domain 1"/>
    <property type="match status" value="2"/>
</dbReference>
<proteinExistence type="predicted"/>
<dbReference type="RefSeq" id="WP_249710753.1">
    <property type="nucleotide sequence ID" value="NZ_JAMFMB010000017.1"/>
</dbReference>
<dbReference type="Proteomes" id="UP001203880">
    <property type="component" value="Unassembled WGS sequence"/>
</dbReference>
<keyword evidence="3" id="KW-1185">Reference proteome</keyword>
<evidence type="ECO:0000313" key="3">
    <source>
        <dbReference type="Proteomes" id="UP001203880"/>
    </source>
</evidence>
<gene>
    <name evidence="2" type="ORF">M3P21_14025</name>
</gene>
<dbReference type="PROSITE" id="PS51819">
    <property type="entry name" value="VOC"/>
    <property type="match status" value="1"/>
</dbReference>
<dbReference type="EMBL" id="JAMFMB010000017">
    <property type="protein sequence ID" value="MCL6284650.1"/>
    <property type="molecule type" value="Genomic_DNA"/>
</dbReference>
<dbReference type="Pfam" id="PF00903">
    <property type="entry name" value="Glyoxalase"/>
    <property type="match status" value="1"/>
</dbReference>
<dbReference type="InterPro" id="IPR037523">
    <property type="entry name" value="VOC_core"/>
</dbReference>
<accession>A0ABT0Q453</accession>
<comment type="caution">
    <text evidence="2">The sequence shown here is derived from an EMBL/GenBank/DDBJ whole genome shotgun (WGS) entry which is preliminary data.</text>
</comment>
<dbReference type="CDD" id="cd06587">
    <property type="entry name" value="VOC"/>
    <property type="match status" value="1"/>
</dbReference>
<name>A0ABT0Q453_9RHOB</name>
<evidence type="ECO:0000259" key="1">
    <source>
        <dbReference type="PROSITE" id="PS51819"/>
    </source>
</evidence>
<protein>
    <submittedName>
        <fullName evidence="2">VOC family protein</fullName>
    </submittedName>
</protein>
<evidence type="ECO:0000313" key="2">
    <source>
        <dbReference type="EMBL" id="MCL6284650.1"/>
    </source>
</evidence>
<reference evidence="2" key="1">
    <citation type="submission" date="2022-05" db="EMBL/GenBank/DDBJ databases">
        <authorList>
            <person name="Park J.-S."/>
        </authorList>
    </citation>
    <scope>NUCLEOTIDE SEQUENCE</scope>
    <source>
        <strain evidence="2">2012CJ41-6</strain>
    </source>
</reference>
<dbReference type="InterPro" id="IPR029068">
    <property type="entry name" value="Glyas_Bleomycin-R_OHBP_Dase"/>
</dbReference>
<dbReference type="InterPro" id="IPR004360">
    <property type="entry name" value="Glyas_Fos-R_dOase_dom"/>
</dbReference>
<feature type="domain" description="VOC" evidence="1">
    <location>
        <begin position="2"/>
        <end position="112"/>
    </location>
</feature>